<dbReference type="AlphaFoldDB" id="A0AAP2DDM7"/>
<keyword evidence="3" id="KW-1185">Reference proteome</keyword>
<organism evidence="2 3">
    <name type="scientific">Dawidia soli</name>
    <dbReference type="NCBI Taxonomy" id="2782352"/>
    <lineage>
        <taxon>Bacteria</taxon>
        <taxon>Pseudomonadati</taxon>
        <taxon>Bacteroidota</taxon>
        <taxon>Cytophagia</taxon>
        <taxon>Cytophagales</taxon>
        <taxon>Chryseotaleaceae</taxon>
        <taxon>Dawidia</taxon>
    </lineage>
</organism>
<name>A0AAP2DDM7_9BACT</name>
<accession>A0AAP2DDM7</accession>
<evidence type="ECO:0000256" key="1">
    <source>
        <dbReference type="SAM" id="Phobius"/>
    </source>
</evidence>
<keyword evidence="1" id="KW-0472">Membrane</keyword>
<keyword evidence="1" id="KW-0812">Transmembrane</keyword>
<keyword evidence="1" id="KW-1133">Transmembrane helix</keyword>
<comment type="caution">
    <text evidence="2">The sequence shown here is derived from an EMBL/GenBank/DDBJ whole genome shotgun (WGS) entry which is preliminary data.</text>
</comment>
<dbReference type="EMBL" id="JAHESC010000038">
    <property type="protein sequence ID" value="MBT1689246.1"/>
    <property type="molecule type" value="Genomic_DNA"/>
</dbReference>
<evidence type="ECO:0000313" key="3">
    <source>
        <dbReference type="Proteomes" id="UP001319180"/>
    </source>
</evidence>
<reference evidence="2 3" key="1">
    <citation type="submission" date="2021-05" db="EMBL/GenBank/DDBJ databases">
        <title>A Polyphasic approach of four new species of the genus Ohtaekwangia: Ohtaekwangia histidinii sp. nov., Ohtaekwangia cretensis sp. nov., Ohtaekwangia indiensis sp. nov., Ohtaekwangia reichenbachii sp. nov. from diverse environment.</title>
        <authorList>
            <person name="Octaviana S."/>
        </authorList>
    </citation>
    <scope>NUCLEOTIDE SEQUENCE [LARGE SCALE GENOMIC DNA]</scope>
    <source>
        <strain evidence="2 3">PWU37</strain>
    </source>
</reference>
<feature type="transmembrane region" description="Helical" evidence="1">
    <location>
        <begin position="12"/>
        <end position="35"/>
    </location>
</feature>
<protein>
    <submittedName>
        <fullName evidence="2">Uncharacterized protein</fullName>
    </submittedName>
</protein>
<dbReference type="RefSeq" id="WP_254092472.1">
    <property type="nucleotide sequence ID" value="NZ_JAHESC010000038.1"/>
</dbReference>
<sequence>MRLMFVNSPVRKAWVTLAALTLAGTLSVIILYFIADHANRRDNGFVRLFPPHPVLPGNVLPVGYNTYYFAGHAADTVYLGNISAPFHLLAVPATLADTQHIKLKLQYPLEMLKRITVVIDTPYFYMLDGIAPALFRGNIYDWRAGKFMYDSAYFTEAVPIGPSSLAIRSVMANREYALGRERSAAQPVQFDTTILQKQIDGLFCTDGMLQYNNTTHELIYLYHYRNAYIRMDTTLRVLEQGRTIDTTAHAQIKVGSYAKGSTITLASPPMTVNHGSAVAGPYLFVHSGLRASNESEEMFNLGGVVDVYDLTQKERDRYRFSFYLTNHGNEKVKSFRVYGRTLYALYDHYLIAYQLNDRYFPPDRL</sequence>
<proteinExistence type="predicted"/>
<gene>
    <name evidence="2" type="ORF">KK078_21955</name>
</gene>
<evidence type="ECO:0000313" key="2">
    <source>
        <dbReference type="EMBL" id="MBT1689246.1"/>
    </source>
</evidence>
<dbReference type="Proteomes" id="UP001319180">
    <property type="component" value="Unassembled WGS sequence"/>
</dbReference>